<evidence type="ECO:0000256" key="1">
    <source>
        <dbReference type="SAM" id="Phobius"/>
    </source>
</evidence>
<feature type="transmembrane region" description="Helical" evidence="1">
    <location>
        <begin position="37"/>
        <end position="55"/>
    </location>
</feature>
<sequence>MRKNNYLLIAAVLLVVFDIFLYFVYSHSYEFILFKGTGYFIPLLLNVGFLMYIAFRFGKWWMYILPSILAFVLGIYFVWIFILNSVVSWQHDSIRSPLGQERLTIAHRSATLGETTYFYEFYKSSFMGLIVKKLDGMDLEIMIRDSREKGDLEVLNVKSPTWVNETTVIFHTLNGDRTVILE</sequence>
<dbReference type="EMBL" id="VSDO01000004">
    <property type="protein sequence ID" value="TYA11239.1"/>
    <property type="molecule type" value="Genomic_DNA"/>
</dbReference>
<name>A0A5D0CMK8_9BACL</name>
<dbReference type="AlphaFoldDB" id="A0A5D0CMK8"/>
<keyword evidence="3" id="KW-1185">Reference proteome</keyword>
<dbReference type="OrthoDB" id="2646416at2"/>
<keyword evidence="1" id="KW-0812">Transmembrane</keyword>
<accession>A0A5D0CMK8</accession>
<dbReference type="Proteomes" id="UP000325218">
    <property type="component" value="Unassembled WGS sequence"/>
</dbReference>
<keyword evidence="1" id="KW-0472">Membrane</keyword>
<evidence type="ECO:0000313" key="3">
    <source>
        <dbReference type="Proteomes" id="UP000325218"/>
    </source>
</evidence>
<feature type="transmembrane region" description="Helical" evidence="1">
    <location>
        <begin position="61"/>
        <end position="87"/>
    </location>
</feature>
<dbReference type="RefSeq" id="WP_148454867.1">
    <property type="nucleotide sequence ID" value="NZ_VSDO01000004.1"/>
</dbReference>
<proteinExistence type="predicted"/>
<reference evidence="2 3" key="1">
    <citation type="submission" date="2019-08" db="EMBL/GenBank/DDBJ databases">
        <title>Genome sequencing of Paenibacillus faecis DSM 23593(T).</title>
        <authorList>
            <person name="Kook J.-K."/>
            <person name="Park S.-N."/>
            <person name="Lim Y.K."/>
        </authorList>
    </citation>
    <scope>NUCLEOTIDE SEQUENCE [LARGE SCALE GENOMIC DNA]</scope>
    <source>
        <strain evidence="2 3">DSM 23593</strain>
    </source>
</reference>
<comment type="caution">
    <text evidence="2">The sequence shown here is derived from an EMBL/GenBank/DDBJ whole genome shotgun (WGS) entry which is preliminary data.</text>
</comment>
<keyword evidence="1" id="KW-1133">Transmembrane helix</keyword>
<protein>
    <submittedName>
        <fullName evidence="2">Uncharacterized protein</fullName>
    </submittedName>
</protein>
<gene>
    <name evidence="2" type="ORF">FRY98_18900</name>
</gene>
<feature type="transmembrane region" description="Helical" evidence="1">
    <location>
        <begin position="6"/>
        <end position="25"/>
    </location>
</feature>
<evidence type="ECO:0000313" key="2">
    <source>
        <dbReference type="EMBL" id="TYA11239.1"/>
    </source>
</evidence>
<organism evidence="2 3">
    <name type="scientific">Paenibacillus faecis</name>
    <dbReference type="NCBI Taxonomy" id="862114"/>
    <lineage>
        <taxon>Bacteria</taxon>
        <taxon>Bacillati</taxon>
        <taxon>Bacillota</taxon>
        <taxon>Bacilli</taxon>
        <taxon>Bacillales</taxon>
        <taxon>Paenibacillaceae</taxon>
        <taxon>Paenibacillus</taxon>
    </lineage>
</organism>